<dbReference type="AlphaFoldDB" id="A0A0G1XNM3"/>
<keyword evidence="3" id="KW-0732">Signal</keyword>
<comment type="function">
    <text evidence="3">PPIases accelerate the folding of proteins. It catalyzes the cis-trans isomerization of proline imidic peptide bonds in oligopeptides.</text>
</comment>
<accession>A0A0G1XNM3</accession>
<dbReference type="InterPro" id="IPR002130">
    <property type="entry name" value="Cyclophilin-type_PPIase_dom"/>
</dbReference>
<gene>
    <name evidence="5" type="ORF">UY77_C0023G0004</name>
</gene>
<dbReference type="InterPro" id="IPR029000">
    <property type="entry name" value="Cyclophilin-like_dom_sf"/>
</dbReference>
<evidence type="ECO:0000256" key="3">
    <source>
        <dbReference type="RuleBase" id="RU363019"/>
    </source>
</evidence>
<comment type="caution">
    <text evidence="5">The sequence shown here is derived from an EMBL/GenBank/DDBJ whole genome shotgun (WGS) entry which is preliminary data.</text>
</comment>
<dbReference type="Gene3D" id="2.40.100.10">
    <property type="entry name" value="Cyclophilin-like"/>
    <property type="match status" value="1"/>
</dbReference>
<dbReference type="CDD" id="cd00317">
    <property type="entry name" value="cyclophilin"/>
    <property type="match status" value="1"/>
</dbReference>
<proteinExistence type="inferred from homology"/>
<feature type="chain" id="PRO_5006515991" description="Peptidyl-prolyl cis-trans isomerase" evidence="3">
    <location>
        <begin position="24"/>
        <end position="199"/>
    </location>
</feature>
<dbReference type="Proteomes" id="UP000034711">
    <property type="component" value="Unassembled WGS sequence"/>
</dbReference>
<dbReference type="PANTHER" id="PTHR45625">
    <property type="entry name" value="PEPTIDYL-PROLYL CIS-TRANS ISOMERASE-RELATED"/>
    <property type="match status" value="1"/>
</dbReference>
<dbReference type="PROSITE" id="PS51257">
    <property type="entry name" value="PROKAR_LIPOPROTEIN"/>
    <property type="match status" value="1"/>
</dbReference>
<feature type="signal peptide" evidence="3">
    <location>
        <begin position="1"/>
        <end position="23"/>
    </location>
</feature>
<feature type="domain" description="PPIase cyclophilin-type" evidence="4">
    <location>
        <begin position="68"/>
        <end position="199"/>
    </location>
</feature>
<keyword evidence="2 3" id="KW-0413">Isomerase</keyword>
<dbReference type="SUPFAM" id="SSF50891">
    <property type="entry name" value="Cyclophilin-like"/>
    <property type="match status" value="1"/>
</dbReference>
<evidence type="ECO:0000256" key="1">
    <source>
        <dbReference type="ARBA" id="ARBA00023110"/>
    </source>
</evidence>
<keyword evidence="1 3" id="KW-0697">Rotamase</keyword>
<comment type="similarity">
    <text evidence="3">Belongs to the cyclophilin-type PPIase family.</text>
</comment>
<dbReference type="Pfam" id="PF00160">
    <property type="entry name" value="Pro_isomerase"/>
    <property type="match status" value="1"/>
</dbReference>
<dbReference type="GO" id="GO:0003755">
    <property type="term" value="F:peptidyl-prolyl cis-trans isomerase activity"/>
    <property type="evidence" value="ECO:0007669"/>
    <property type="project" value="UniProtKB-UniRule"/>
</dbReference>
<organism evidence="5 6">
    <name type="scientific">Candidatus Uhrbacteria bacterium GW2011_GWA2_53_10</name>
    <dbReference type="NCBI Taxonomy" id="1618980"/>
    <lineage>
        <taxon>Bacteria</taxon>
        <taxon>Candidatus Uhriibacteriota</taxon>
    </lineage>
</organism>
<dbReference type="EMBL" id="LCRI01000023">
    <property type="protein sequence ID" value="KKW32475.1"/>
    <property type="molecule type" value="Genomic_DNA"/>
</dbReference>
<dbReference type="PATRIC" id="fig|1618980.3.peg.395"/>
<dbReference type="InterPro" id="IPR044666">
    <property type="entry name" value="Cyclophilin_A-like"/>
</dbReference>
<evidence type="ECO:0000313" key="6">
    <source>
        <dbReference type="Proteomes" id="UP000034711"/>
    </source>
</evidence>
<reference evidence="5 6" key="1">
    <citation type="journal article" date="2015" name="Nature">
        <title>rRNA introns, odd ribosomes, and small enigmatic genomes across a large radiation of phyla.</title>
        <authorList>
            <person name="Brown C.T."/>
            <person name="Hug L.A."/>
            <person name="Thomas B.C."/>
            <person name="Sharon I."/>
            <person name="Castelle C.J."/>
            <person name="Singh A."/>
            <person name="Wilkins M.J."/>
            <person name="Williams K.H."/>
            <person name="Banfield J.F."/>
        </authorList>
    </citation>
    <scope>NUCLEOTIDE SEQUENCE [LARGE SCALE GENOMIC DNA]</scope>
</reference>
<evidence type="ECO:0000313" key="5">
    <source>
        <dbReference type="EMBL" id="KKW32475.1"/>
    </source>
</evidence>
<name>A0A0G1XNM3_9BACT</name>
<sequence length="199" mass="21514">MKRTGLLFLFVAILLMGAGCVSKTPSSPNPSSDTLNPPMPPLKTWNFSGTLPTDQISKKQARIKTADGDIVVELFADTAPMTVSNFVALAQGGFYNGLTFHRREEGFVIQGGDPKGNGTGGPGYTFPDELNDTRGYERGIVAMANRGPSTNGSQFFIMLADTPLPKLYSIFGRVTQGMEIVDQLQIGDSMTTITIEDRR</sequence>
<dbReference type="EC" id="5.2.1.8" evidence="3"/>
<evidence type="ECO:0000259" key="4">
    <source>
        <dbReference type="PROSITE" id="PS50072"/>
    </source>
</evidence>
<dbReference type="PANTHER" id="PTHR45625:SF4">
    <property type="entry name" value="PEPTIDYLPROLYL ISOMERASE DOMAIN AND WD REPEAT-CONTAINING PROTEIN 1"/>
    <property type="match status" value="1"/>
</dbReference>
<dbReference type="PROSITE" id="PS50072">
    <property type="entry name" value="CSA_PPIASE_2"/>
    <property type="match status" value="1"/>
</dbReference>
<evidence type="ECO:0000256" key="2">
    <source>
        <dbReference type="ARBA" id="ARBA00023235"/>
    </source>
</evidence>
<comment type="catalytic activity">
    <reaction evidence="3">
        <text>[protein]-peptidylproline (omega=180) = [protein]-peptidylproline (omega=0)</text>
        <dbReference type="Rhea" id="RHEA:16237"/>
        <dbReference type="Rhea" id="RHEA-COMP:10747"/>
        <dbReference type="Rhea" id="RHEA-COMP:10748"/>
        <dbReference type="ChEBI" id="CHEBI:83833"/>
        <dbReference type="ChEBI" id="CHEBI:83834"/>
        <dbReference type="EC" id="5.2.1.8"/>
    </reaction>
</comment>
<protein>
    <recommendedName>
        <fullName evidence="3">Peptidyl-prolyl cis-trans isomerase</fullName>
        <shortName evidence="3">PPIase</shortName>
        <ecNumber evidence="3">5.2.1.8</ecNumber>
    </recommendedName>
</protein>
<dbReference type="PRINTS" id="PR00153">
    <property type="entry name" value="CSAPPISMRASE"/>
</dbReference>